<sequence>MTPGADPTAEAARPWLVPVRGVDADAPLLLCFPHAGGTAAYFHRWSAALVPEVAALPVRYPGRFDRRAEPAPRDLSSLVDAVVDAVAPLTGSRRTVLFGHSMGAVVAYEVARVLQARGTPPDALVVSGRRPPQLSPAERLPVDDEAVLADVRRLGGRGTALLEDPEIRAAFLPVIRGDYELLDRHRHLPAPALDVPVTAIVGDDDPRVTPAEAQGWAELTTGSFRLLTRPGGHFYLDDDTSFLFELFRGLRV</sequence>
<evidence type="ECO:0000256" key="1">
    <source>
        <dbReference type="ARBA" id="ARBA00007169"/>
    </source>
</evidence>
<evidence type="ECO:0000313" key="5">
    <source>
        <dbReference type="Proteomes" id="UP000198967"/>
    </source>
</evidence>
<evidence type="ECO:0000313" key="4">
    <source>
        <dbReference type="EMBL" id="SDH41624.1"/>
    </source>
</evidence>
<protein>
    <submittedName>
        <fullName evidence="4">Surfactin synthase thioesterase subunit</fullName>
    </submittedName>
</protein>
<dbReference type="AlphaFoldDB" id="A0A1G8C897"/>
<keyword evidence="5" id="KW-1185">Reference proteome</keyword>
<proteinExistence type="inferred from homology"/>
<dbReference type="GO" id="GO:0008610">
    <property type="term" value="P:lipid biosynthetic process"/>
    <property type="evidence" value="ECO:0007669"/>
    <property type="project" value="TreeGrafter"/>
</dbReference>
<dbReference type="Pfam" id="PF00975">
    <property type="entry name" value="Thioesterase"/>
    <property type="match status" value="1"/>
</dbReference>
<dbReference type="InterPro" id="IPR001031">
    <property type="entry name" value="Thioesterase"/>
</dbReference>
<dbReference type="PANTHER" id="PTHR11487:SF0">
    <property type="entry name" value="S-ACYL FATTY ACID SYNTHASE THIOESTERASE, MEDIUM CHAIN"/>
    <property type="match status" value="1"/>
</dbReference>
<name>A0A1G8C897_PSEOR</name>
<reference evidence="4 5" key="1">
    <citation type="submission" date="2016-10" db="EMBL/GenBank/DDBJ databases">
        <authorList>
            <person name="de Groot N.N."/>
        </authorList>
    </citation>
    <scope>NUCLEOTIDE SEQUENCE [LARGE SCALE GENOMIC DNA]</scope>
    <source>
        <strain evidence="4 5">CGMCC 4.3143</strain>
    </source>
</reference>
<dbReference type="Proteomes" id="UP000198967">
    <property type="component" value="Unassembled WGS sequence"/>
</dbReference>
<organism evidence="4 5">
    <name type="scientific">Pseudonocardia oroxyli</name>
    <dbReference type="NCBI Taxonomy" id="366584"/>
    <lineage>
        <taxon>Bacteria</taxon>
        <taxon>Bacillati</taxon>
        <taxon>Actinomycetota</taxon>
        <taxon>Actinomycetes</taxon>
        <taxon>Pseudonocardiales</taxon>
        <taxon>Pseudonocardiaceae</taxon>
        <taxon>Pseudonocardia</taxon>
    </lineage>
</organism>
<dbReference type="OrthoDB" id="4169718at2"/>
<keyword evidence="2" id="KW-0378">Hydrolase</keyword>
<dbReference type="RefSeq" id="WP_093089460.1">
    <property type="nucleotide sequence ID" value="NZ_FNBE01000022.1"/>
</dbReference>
<gene>
    <name evidence="4" type="ORF">SAMN05216377_12224</name>
</gene>
<dbReference type="STRING" id="366584.SAMN05216377_12224"/>
<dbReference type="InterPro" id="IPR020802">
    <property type="entry name" value="TesA-like"/>
</dbReference>
<accession>A0A1G8C897</accession>
<dbReference type="EMBL" id="FNBE01000022">
    <property type="protein sequence ID" value="SDH41624.1"/>
    <property type="molecule type" value="Genomic_DNA"/>
</dbReference>
<evidence type="ECO:0000259" key="3">
    <source>
        <dbReference type="SMART" id="SM00824"/>
    </source>
</evidence>
<feature type="domain" description="Thioesterase TesA-like" evidence="3">
    <location>
        <begin position="30"/>
        <end position="243"/>
    </location>
</feature>
<dbReference type="PANTHER" id="PTHR11487">
    <property type="entry name" value="THIOESTERASE"/>
    <property type="match status" value="1"/>
</dbReference>
<comment type="similarity">
    <text evidence="1">Belongs to the thioesterase family.</text>
</comment>
<dbReference type="InterPro" id="IPR012223">
    <property type="entry name" value="TEII"/>
</dbReference>
<dbReference type="InterPro" id="IPR029058">
    <property type="entry name" value="AB_hydrolase_fold"/>
</dbReference>
<dbReference type="GO" id="GO:0016787">
    <property type="term" value="F:hydrolase activity"/>
    <property type="evidence" value="ECO:0007669"/>
    <property type="project" value="UniProtKB-KW"/>
</dbReference>
<dbReference type="SUPFAM" id="SSF53474">
    <property type="entry name" value="alpha/beta-Hydrolases"/>
    <property type="match status" value="1"/>
</dbReference>
<dbReference type="Gene3D" id="3.40.50.1820">
    <property type="entry name" value="alpha/beta hydrolase"/>
    <property type="match status" value="1"/>
</dbReference>
<dbReference type="SMART" id="SM00824">
    <property type="entry name" value="PKS_TE"/>
    <property type="match status" value="1"/>
</dbReference>
<evidence type="ECO:0000256" key="2">
    <source>
        <dbReference type="ARBA" id="ARBA00022801"/>
    </source>
</evidence>